<feature type="domain" description="Histidine kinase" evidence="7">
    <location>
        <begin position="162"/>
        <end position="380"/>
    </location>
</feature>
<keyword evidence="3 6" id="KW-0597">Phosphoprotein</keyword>
<dbReference type="Pfam" id="PF00072">
    <property type="entry name" value="Response_reg"/>
    <property type="match status" value="1"/>
</dbReference>
<proteinExistence type="predicted"/>
<dbReference type="SMART" id="SM00448">
    <property type="entry name" value="REC"/>
    <property type="match status" value="1"/>
</dbReference>
<name>A0A150RZ05_SORCE</name>
<evidence type="ECO:0000256" key="1">
    <source>
        <dbReference type="ARBA" id="ARBA00000085"/>
    </source>
</evidence>
<evidence type="ECO:0000259" key="8">
    <source>
        <dbReference type="PROSITE" id="PS50110"/>
    </source>
</evidence>
<keyword evidence="5" id="KW-0418">Kinase</keyword>
<dbReference type="SUPFAM" id="SSF47384">
    <property type="entry name" value="Homodimeric domain of signal transducing histidine kinase"/>
    <property type="match status" value="1"/>
</dbReference>
<evidence type="ECO:0000313" key="9">
    <source>
        <dbReference type="EMBL" id="KYF84968.1"/>
    </source>
</evidence>
<dbReference type="InterPro" id="IPR036890">
    <property type="entry name" value="HATPase_C_sf"/>
</dbReference>
<dbReference type="InterPro" id="IPR004358">
    <property type="entry name" value="Sig_transdc_His_kin-like_C"/>
</dbReference>
<evidence type="ECO:0000256" key="3">
    <source>
        <dbReference type="ARBA" id="ARBA00022553"/>
    </source>
</evidence>
<dbReference type="InterPro" id="IPR036097">
    <property type="entry name" value="HisK_dim/P_sf"/>
</dbReference>
<dbReference type="FunFam" id="3.30.565.10:FF:000006">
    <property type="entry name" value="Sensor histidine kinase WalK"/>
    <property type="match status" value="1"/>
</dbReference>
<reference evidence="9 10" key="1">
    <citation type="submission" date="2014-02" db="EMBL/GenBank/DDBJ databases">
        <title>The small core and large imbalanced accessory genome model reveals a collaborative survival strategy of Sorangium cellulosum strains in nature.</title>
        <authorList>
            <person name="Han K."/>
            <person name="Peng R."/>
            <person name="Blom J."/>
            <person name="Li Y.-Z."/>
        </authorList>
    </citation>
    <scope>NUCLEOTIDE SEQUENCE [LARGE SCALE GENOMIC DNA]</scope>
    <source>
        <strain evidence="9 10">So0011-07</strain>
    </source>
</reference>
<dbReference type="SMART" id="SM00387">
    <property type="entry name" value="HATPase_c"/>
    <property type="match status" value="1"/>
</dbReference>
<dbReference type="Proteomes" id="UP000075635">
    <property type="component" value="Unassembled WGS sequence"/>
</dbReference>
<dbReference type="PANTHER" id="PTHR43547:SF2">
    <property type="entry name" value="HYBRID SIGNAL TRANSDUCTION HISTIDINE KINASE C"/>
    <property type="match status" value="1"/>
</dbReference>
<dbReference type="PROSITE" id="PS50110">
    <property type="entry name" value="RESPONSE_REGULATORY"/>
    <property type="match status" value="1"/>
</dbReference>
<keyword evidence="4" id="KW-0808">Transferase</keyword>
<evidence type="ECO:0000313" key="10">
    <source>
        <dbReference type="Proteomes" id="UP000075635"/>
    </source>
</evidence>
<dbReference type="Gene3D" id="3.30.565.10">
    <property type="entry name" value="Histidine kinase-like ATPase, C-terminal domain"/>
    <property type="match status" value="1"/>
</dbReference>
<dbReference type="PROSITE" id="PS50109">
    <property type="entry name" value="HIS_KIN"/>
    <property type="match status" value="1"/>
</dbReference>
<dbReference type="CDD" id="cd16922">
    <property type="entry name" value="HATPase_EvgS-ArcB-TorS-like"/>
    <property type="match status" value="1"/>
</dbReference>
<dbReference type="PANTHER" id="PTHR43547">
    <property type="entry name" value="TWO-COMPONENT HISTIDINE KINASE"/>
    <property type="match status" value="1"/>
</dbReference>
<evidence type="ECO:0000256" key="2">
    <source>
        <dbReference type="ARBA" id="ARBA00012438"/>
    </source>
</evidence>
<dbReference type="Gene3D" id="3.40.50.2300">
    <property type="match status" value="1"/>
</dbReference>
<accession>A0A150RZ05</accession>
<feature type="domain" description="Response regulatory" evidence="8">
    <location>
        <begin position="402"/>
        <end position="517"/>
    </location>
</feature>
<dbReference type="GO" id="GO:0000155">
    <property type="term" value="F:phosphorelay sensor kinase activity"/>
    <property type="evidence" value="ECO:0007669"/>
    <property type="project" value="InterPro"/>
</dbReference>
<dbReference type="SUPFAM" id="SSF55874">
    <property type="entry name" value="ATPase domain of HSP90 chaperone/DNA topoisomerase II/histidine kinase"/>
    <property type="match status" value="1"/>
</dbReference>
<dbReference type="PRINTS" id="PR00344">
    <property type="entry name" value="BCTRLSENSOR"/>
</dbReference>
<dbReference type="SUPFAM" id="SSF52172">
    <property type="entry name" value="CheY-like"/>
    <property type="match status" value="1"/>
</dbReference>
<evidence type="ECO:0000256" key="4">
    <source>
        <dbReference type="ARBA" id="ARBA00022679"/>
    </source>
</evidence>
<dbReference type="EC" id="2.7.13.3" evidence="2"/>
<dbReference type="Pfam" id="PF00512">
    <property type="entry name" value="HisKA"/>
    <property type="match status" value="1"/>
</dbReference>
<organism evidence="9 10">
    <name type="scientific">Sorangium cellulosum</name>
    <name type="common">Polyangium cellulosum</name>
    <dbReference type="NCBI Taxonomy" id="56"/>
    <lineage>
        <taxon>Bacteria</taxon>
        <taxon>Pseudomonadati</taxon>
        <taxon>Myxococcota</taxon>
        <taxon>Polyangia</taxon>
        <taxon>Polyangiales</taxon>
        <taxon>Polyangiaceae</taxon>
        <taxon>Sorangium</taxon>
    </lineage>
</organism>
<dbReference type="AlphaFoldDB" id="A0A150RZ05"/>
<evidence type="ECO:0000259" key="7">
    <source>
        <dbReference type="PROSITE" id="PS50109"/>
    </source>
</evidence>
<comment type="caution">
    <text evidence="9">The sequence shown here is derived from an EMBL/GenBank/DDBJ whole genome shotgun (WGS) entry which is preliminary data.</text>
</comment>
<dbReference type="InterPro" id="IPR005467">
    <property type="entry name" value="His_kinase_dom"/>
</dbReference>
<gene>
    <name evidence="9" type="ORF">BE17_07720</name>
</gene>
<dbReference type="CDD" id="cd00082">
    <property type="entry name" value="HisKA"/>
    <property type="match status" value="1"/>
</dbReference>
<protein>
    <recommendedName>
        <fullName evidence="2">histidine kinase</fullName>
        <ecNumber evidence="2">2.7.13.3</ecNumber>
    </recommendedName>
</protein>
<evidence type="ECO:0000256" key="6">
    <source>
        <dbReference type="PROSITE-ProRule" id="PRU00169"/>
    </source>
</evidence>
<dbReference type="EMBL" id="JEMB01001813">
    <property type="protein sequence ID" value="KYF84968.1"/>
    <property type="molecule type" value="Genomic_DNA"/>
</dbReference>
<dbReference type="Gene3D" id="1.10.287.130">
    <property type="match status" value="1"/>
</dbReference>
<dbReference type="Pfam" id="PF02518">
    <property type="entry name" value="HATPase_c"/>
    <property type="match status" value="1"/>
</dbReference>
<dbReference type="InterPro" id="IPR011006">
    <property type="entry name" value="CheY-like_superfamily"/>
</dbReference>
<feature type="modified residue" description="4-aspartylphosphate" evidence="6">
    <location>
        <position position="451"/>
    </location>
</feature>
<evidence type="ECO:0000256" key="5">
    <source>
        <dbReference type="ARBA" id="ARBA00022777"/>
    </source>
</evidence>
<dbReference type="InterPro" id="IPR001789">
    <property type="entry name" value="Sig_transdc_resp-reg_receiver"/>
</dbReference>
<dbReference type="InterPro" id="IPR003594">
    <property type="entry name" value="HATPase_dom"/>
</dbReference>
<dbReference type="InterPro" id="IPR003661">
    <property type="entry name" value="HisK_dim/P_dom"/>
</dbReference>
<sequence length="521" mass="54967">MSPATNEPREEAVLVLAPTGRDAALAAGVLAEHGIRTVACSDIGSLCRELDVGAGAVLLAEEALGQPAARCLEGALREQPPWSELPLVVFSSGDPSIGAIRRTLAAIAPLGNVTLLDRPVRMVALVSALQSALRARRRQCEVRDLLARLERSVHDRDRFLAMLGHELRNPLSVIVFGIQLLSRTAGMDEGARRRCAMMERQSSLLARLVDDLLDVARVTSGRMRLINAPVELAALVWRSVDAAGPSIQAQGLELEVAVGSEPLVVTGDVLRLEQIVSNLLSNATKYTPSGGRIRVAVTRAGGRAVIAVEDTGVGIAIEMLSHIFEPFTQVESSLDRARGGMGLGLSVVRSLVVLHGGTVEAASPGLGLGSRFTVTLPLSPEAPAQGAPRPGGREAPAVAARRVVVIEDNADLRESLQTLIELSGHHVRCAADGLSGVATVLAEEPDVVFVDIGLPGLDGYQVARHIRAALGDRVLLAALTGYGQPEDEQRSREAGFDVHLTKPVELGAVERLLAAVARQGP</sequence>
<comment type="catalytic activity">
    <reaction evidence="1">
        <text>ATP + protein L-histidine = ADP + protein N-phospho-L-histidine.</text>
        <dbReference type="EC" id="2.7.13.3"/>
    </reaction>
</comment>
<dbReference type="SMART" id="SM00388">
    <property type="entry name" value="HisKA"/>
    <property type="match status" value="1"/>
</dbReference>